<name>V7HVQ9_9LACO</name>
<reference evidence="1 2" key="1">
    <citation type="journal article" date="2014" name="Genome Announc.">
        <title>The Genome of the Predominant Equine Lactobacillus Species, Lactobacillus equi, Is Reflective of Its Lifestyle Adaptations to an Herbivorous Host.</title>
        <authorList>
            <person name="O'Donnell M.M."/>
            <person name="Harris H.M."/>
            <person name="O'Toole P.W."/>
            <person name="Ross R.P."/>
        </authorList>
    </citation>
    <scope>NUCLEOTIDE SEQUENCE [LARGE SCALE GENOMIC DNA]</scope>
    <source>
        <strain evidence="1 2">DPC 6820</strain>
    </source>
</reference>
<evidence type="ECO:0000313" key="1">
    <source>
        <dbReference type="EMBL" id="ETA73303.1"/>
    </source>
</evidence>
<proteinExistence type="predicted"/>
<sequence length="159" mass="18139">MVNRSAEIYNGKIEFLSYELLDQKVVNSLDADFNSPQQDKRQYLLLHGQVTARSYVADTFDVASSFKLLQGKGLRNCLNRIDVPPRIRRKFKQVTWDRDVKISNGQPTKFDLLFEVDPTDNIVVYFGDIYLNNSEQVNIHKVSSKDGITADVKEGAHAD</sequence>
<accession>V7HVQ9</accession>
<comment type="caution">
    <text evidence="1">The sequence shown here is derived from an EMBL/GenBank/DDBJ whole genome shotgun (WGS) entry which is preliminary data.</text>
</comment>
<dbReference type="PATRIC" id="fig|1392007.3.peg.1901"/>
<organism evidence="1 2">
    <name type="scientific">Ligilactobacillus equi DPC 6820</name>
    <dbReference type="NCBI Taxonomy" id="1392007"/>
    <lineage>
        <taxon>Bacteria</taxon>
        <taxon>Bacillati</taxon>
        <taxon>Bacillota</taxon>
        <taxon>Bacilli</taxon>
        <taxon>Lactobacillales</taxon>
        <taxon>Lactobacillaceae</taxon>
        <taxon>Ligilactobacillus</taxon>
    </lineage>
</organism>
<dbReference type="Proteomes" id="UP000018559">
    <property type="component" value="Unassembled WGS sequence"/>
</dbReference>
<evidence type="ECO:0000313" key="2">
    <source>
        <dbReference type="Proteomes" id="UP000018559"/>
    </source>
</evidence>
<dbReference type="EMBL" id="AWWH01000197">
    <property type="protein sequence ID" value="ETA73303.1"/>
    <property type="molecule type" value="Genomic_DNA"/>
</dbReference>
<dbReference type="AlphaFoldDB" id="V7HVQ9"/>
<gene>
    <name evidence="1" type="ORF">LEQ_1771c</name>
</gene>
<protein>
    <submittedName>
        <fullName evidence="1">Uncharacterized protein</fullName>
    </submittedName>
</protein>
<keyword evidence="2" id="KW-1185">Reference proteome</keyword>